<reference evidence="1 2" key="1">
    <citation type="submission" date="2015-10" db="EMBL/GenBank/DDBJ databases">
        <title>Draft genome sequence of Streptomyces pseudovenezuelae DSM 40212, type strain for the species Streptomyces pseudovenezuelae.</title>
        <authorList>
            <person name="Ruckert C."/>
            <person name="Winkler A."/>
            <person name="Kalinowski J."/>
            <person name="Kampfer P."/>
            <person name="Glaeser S."/>
        </authorList>
    </citation>
    <scope>NUCLEOTIDE SEQUENCE [LARGE SCALE GENOMIC DNA]</scope>
    <source>
        <strain evidence="1 2">DSM 40212</strain>
    </source>
</reference>
<evidence type="ECO:0000313" key="1">
    <source>
        <dbReference type="EMBL" id="KUM84432.1"/>
    </source>
</evidence>
<organism evidence="1 2">
    <name type="scientific">Streptomyces pseudovenezuelae</name>
    <dbReference type="NCBI Taxonomy" id="67350"/>
    <lineage>
        <taxon>Bacteria</taxon>
        <taxon>Bacillati</taxon>
        <taxon>Actinomycetota</taxon>
        <taxon>Actinomycetes</taxon>
        <taxon>Kitasatosporales</taxon>
        <taxon>Streptomycetaceae</taxon>
        <taxon>Streptomyces</taxon>
        <taxon>Streptomyces aurantiacus group</taxon>
    </lineage>
</organism>
<protein>
    <recommendedName>
        <fullName evidence="3">Peptidase inhibitor family I36 protein</fullName>
    </recommendedName>
</protein>
<dbReference type="EMBL" id="LMWM01000031">
    <property type="protein sequence ID" value="KUM84432.1"/>
    <property type="molecule type" value="Genomic_DNA"/>
</dbReference>
<evidence type="ECO:0008006" key="3">
    <source>
        <dbReference type="Google" id="ProtNLM"/>
    </source>
</evidence>
<sequence length="112" mass="11906">MTVGQADAEPASPAAGWDRCPAGNFCIFDGPDGTGGMAWFRSGSADLRGQGMDNRTTSYWNRSSSTFTMYDGYNYTGEDACITANSGPWTITGHYDNVASSVRATPGRTCPL</sequence>
<dbReference type="AlphaFoldDB" id="A0A101N0S9"/>
<proteinExistence type="predicted"/>
<dbReference type="Gene3D" id="2.60.20.10">
    <property type="entry name" value="Crystallins"/>
    <property type="match status" value="1"/>
</dbReference>
<gene>
    <name evidence="1" type="ORF">AQI94_31660</name>
</gene>
<dbReference type="Proteomes" id="UP000053039">
    <property type="component" value="Unassembled WGS sequence"/>
</dbReference>
<name>A0A101N0S9_9ACTN</name>
<evidence type="ECO:0000313" key="2">
    <source>
        <dbReference type="Proteomes" id="UP000053039"/>
    </source>
</evidence>
<dbReference type="SUPFAM" id="SSF49695">
    <property type="entry name" value="gamma-Crystallin-like"/>
    <property type="match status" value="1"/>
</dbReference>
<dbReference type="Pfam" id="PF03995">
    <property type="entry name" value="Inhibitor_I36"/>
    <property type="match status" value="1"/>
</dbReference>
<comment type="caution">
    <text evidence="1">The sequence shown here is derived from an EMBL/GenBank/DDBJ whole genome shotgun (WGS) entry which is preliminary data.</text>
</comment>
<dbReference type="InterPro" id="IPR011024">
    <property type="entry name" value="G_crystallin-like"/>
</dbReference>
<accession>A0A101N0S9</accession>